<sequence length="67" mass="7948">MDFLEELIDGTYTLHRLDTQDFRRCQEIISQYRDFNLGFADASVMATAERLNVYHILTIDERDFRAS</sequence>
<dbReference type="AlphaFoldDB" id="A0A176RVM0"/>
<dbReference type="InterPro" id="IPR029060">
    <property type="entry name" value="PIN-like_dom_sf"/>
</dbReference>
<evidence type="ECO:0000313" key="1">
    <source>
        <dbReference type="EMBL" id="OAD19784.1"/>
    </source>
</evidence>
<dbReference type="SUPFAM" id="SSF88723">
    <property type="entry name" value="PIN domain-like"/>
    <property type="match status" value="1"/>
</dbReference>
<proteinExistence type="predicted"/>
<evidence type="ECO:0000313" key="2">
    <source>
        <dbReference type="Proteomes" id="UP000076962"/>
    </source>
</evidence>
<gene>
    <name evidence="1" type="ORF">THIOM_004556</name>
</gene>
<accession>A0A176RVM0</accession>
<name>A0A176RVM0_9GAMM</name>
<protein>
    <submittedName>
        <fullName evidence="1">PilT domain-containing protein</fullName>
    </submittedName>
</protein>
<comment type="caution">
    <text evidence="1">The sequence shown here is derived from an EMBL/GenBank/DDBJ whole genome shotgun (WGS) entry which is preliminary data.</text>
</comment>
<dbReference type="EMBL" id="LUTY01002665">
    <property type="protein sequence ID" value="OAD19784.1"/>
    <property type="molecule type" value="Genomic_DNA"/>
</dbReference>
<keyword evidence="2" id="KW-1185">Reference proteome</keyword>
<reference evidence="1 2" key="1">
    <citation type="submission" date="2016-05" db="EMBL/GenBank/DDBJ databases">
        <title>Single-cell genome of chain-forming Candidatus Thiomargarita nelsonii and comparison to other large sulfur-oxidizing bacteria.</title>
        <authorList>
            <person name="Winkel M."/>
            <person name="Salman V."/>
            <person name="Woyke T."/>
            <person name="Schulz-Vogt H."/>
            <person name="Richter M."/>
            <person name="Flood B."/>
            <person name="Bailey J."/>
            <person name="Amann R."/>
            <person name="Mussmann M."/>
        </authorList>
    </citation>
    <scope>NUCLEOTIDE SEQUENCE [LARGE SCALE GENOMIC DNA]</scope>
    <source>
        <strain evidence="1 2">THI036</strain>
    </source>
</reference>
<dbReference type="Proteomes" id="UP000076962">
    <property type="component" value="Unassembled WGS sequence"/>
</dbReference>
<dbReference type="Gene3D" id="3.40.50.1010">
    <property type="entry name" value="5'-nuclease"/>
    <property type="match status" value="1"/>
</dbReference>
<organism evidence="1 2">
    <name type="scientific">Candidatus Thiomargarita nelsonii</name>
    <dbReference type="NCBI Taxonomy" id="1003181"/>
    <lineage>
        <taxon>Bacteria</taxon>
        <taxon>Pseudomonadati</taxon>
        <taxon>Pseudomonadota</taxon>
        <taxon>Gammaproteobacteria</taxon>
        <taxon>Thiotrichales</taxon>
        <taxon>Thiotrichaceae</taxon>
        <taxon>Thiomargarita</taxon>
    </lineage>
</organism>